<accession>A0ABW4SJU3</accession>
<dbReference type="PROSITE" id="PS51704">
    <property type="entry name" value="GP_PDE"/>
    <property type="match status" value="1"/>
</dbReference>
<protein>
    <submittedName>
        <fullName evidence="2">Glycerophosphodiester phosphodiesterase</fullName>
    </submittedName>
</protein>
<sequence length="243" mass="27371">MLKAVAHRGWSGKAPENTIAAFSLAIEDTSIYAIELDVHLSKDGVPVVIHDYTLERTTNGKGLVSEYTVEELRTLDVGRWFDESFSNEKIPLLEEVLKLAKGKTKVFIELKQKARFYKDIEVKVVELIQQLEMQQEVLVISFDHPSLMKMKELDSTIQIGLVYLGVTTLQAEQIQHTSASYIGLHHEFITKEFVDSLKDVDVLVGAWTVNDADAILKLGKISSDLIITTNYPDLVVDNRNLLI</sequence>
<gene>
    <name evidence="2" type="ORF">ACFSFY_17460</name>
</gene>
<proteinExistence type="predicted"/>
<dbReference type="SUPFAM" id="SSF51695">
    <property type="entry name" value="PLC-like phosphodiesterases"/>
    <property type="match status" value="1"/>
</dbReference>
<dbReference type="Gene3D" id="3.20.20.190">
    <property type="entry name" value="Phosphatidylinositol (PI) phosphodiesterase"/>
    <property type="match status" value="1"/>
</dbReference>
<name>A0ABW4SJU3_9BACL</name>
<evidence type="ECO:0000313" key="2">
    <source>
        <dbReference type="EMBL" id="MFD1929827.1"/>
    </source>
</evidence>
<dbReference type="PANTHER" id="PTHR46211:SF1">
    <property type="entry name" value="GLYCEROPHOSPHODIESTER PHOSPHODIESTERASE, CYTOPLASMIC"/>
    <property type="match status" value="1"/>
</dbReference>
<dbReference type="RefSeq" id="WP_381540339.1">
    <property type="nucleotide sequence ID" value="NZ_JBHUGI010000037.1"/>
</dbReference>
<keyword evidence="3" id="KW-1185">Reference proteome</keyword>
<dbReference type="PANTHER" id="PTHR46211">
    <property type="entry name" value="GLYCEROPHOSPHORYL DIESTER PHOSPHODIESTERASE"/>
    <property type="match status" value="1"/>
</dbReference>
<dbReference type="InterPro" id="IPR017946">
    <property type="entry name" value="PLC-like_Pdiesterase_TIM-brl"/>
</dbReference>
<organism evidence="2 3">
    <name type="scientific">Sporosarcina siberiensis</name>
    <dbReference type="NCBI Taxonomy" id="1365606"/>
    <lineage>
        <taxon>Bacteria</taxon>
        <taxon>Bacillati</taxon>
        <taxon>Bacillota</taxon>
        <taxon>Bacilli</taxon>
        <taxon>Bacillales</taxon>
        <taxon>Caryophanaceae</taxon>
        <taxon>Sporosarcina</taxon>
    </lineage>
</organism>
<comment type="caution">
    <text evidence="2">The sequence shown here is derived from an EMBL/GenBank/DDBJ whole genome shotgun (WGS) entry which is preliminary data.</text>
</comment>
<evidence type="ECO:0000313" key="3">
    <source>
        <dbReference type="Proteomes" id="UP001597218"/>
    </source>
</evidence>
<dbReference type="Pfam" id="PF03009">
    <property type="entry name" value="GDPD"/>
    <property type="match status" value="1"/>
</dbReference>
<dbReference type="InterPro" id="IPR030395">
    <property type="entry name" value="GP_PDE_dom"/>
</dbReference>
<evidence type="ECO:0000259" key="1">
    <source>
        <dbReference type="PROSITE" id="PS51704"/>
    </source>
</evidence>
<feature type="domain" description="GP-PDE" evidence="1">
    <location>
        <begin position="2"/>
        <end position="239"/>
    </location>
</feature>
<dbReference type="Proteomes" id="UP001597218">
    <property type="component" value="Unassembled WGS sequence"/>
</dbReference>
<dbReference type="EMBL" id="JBHUGI010000037">
    <property type="protein sequence ID" value="MFD1929827.1"/>
    <property type="molecule type" value="Genomic_DNA"/>
</dbReference>
<reference evidence="3" key="1">
    <citation type="journal article" date="2019" name="Int. J. Syst. Evol. Microbiol.">
        <title>The Global Catalogue of Microorganisms (GCM) 10K type strain sequencing project: providing services to taxonomists for standard genome sequencing and annotation.</title>
        <authorList>
            <consortium name="The Broad Institute Genomics Platform"/>
            <consortium name="The Broad Institute Genome Sequencing Center for Infectious Disease"/>
            <person name="Wu L."/>
            <person name="Ma J."/>
        </authorList>
    </citation>
    <scope>NUCLEOTIDE SEQUENCE [LARGE SCALE GENOMIC DNA]</scope>
    <source>
        <strain evidence="3">CGMCC 4.7177</strain>
    </source>
</reference>